<evidence type="ECO:0000313" key="4">
    <source>
        <dbReference type="EMBL" id="JAT03143.1"/>
    </source>
</evidence>
<dbReference type="InterPro" id="IPR036179">
    <property type="entry name" value="Ig-like_dom_sf"/>
</dbReference>
<proteinExistence type="predicted"/>
<dbReference type="InterPro" id="IPR007110">
    <property type="entry name" value="Ig-like_dom"/>
</dbReference>
<gene>
    <name evidence="4" type="ORF">g.20505</name>
</gene>
<dbReference type="InterPro" id="IPR013162">
    <property type="entry name" value="CD80_C2-set"/>
</dbReference>
<dbReference type="EMBL" id="GECU01004564">
    <property type="protein sequence ID" value="JAT03143.1"/>
    <property type="molecule type" value="Transcribed_RNA"/>
</dbReference>
<keyword evidence="2" id="KW-0732">Signal</keyword>
<dbReference type="InterPro" id="IPR013783">
    <property type="entry name" value="Ig-like_fold"/>
</dbReference>
<feature type="chain" id="PRO_5008586061" description="Ig-like domain-containing protein" evidence="2">
    <location>
        <begin position="19"/>
        <end position="275"/>
    </location>
</feature>
<evidence type="ECO:0000259" key="3">
    <source>
        <dbReference type="PROSITE" id="PS50835"/>
    </source>
</evidence>
<evidence type="ECO:0000256" key="2">
    <source>
        <dbReference type="SAM" id="SignalP"/>
    </source>
</evidence>
<organism evidence="4">
    <name type="scientific">Homalodisca liturata</name>
    <dbReference type="NCBI Taxonomy" id="320908"/>
    <lineage>
        <taxon>Eukaryota</taxon>
        <taxon>Metazoa</taxon>
        <taxon>Ecdysozoa</taxon>
        <taxon>Arthropoda</taxon>
        <taxon>Hexapoda</taxon>
        <taxon>Insecta</taxon>
        <taxon>Pterygota</taxon>
        <taxon>Neoptera</taxon>
        <taxon>Paraneoptera</taxon>
        <taxon>Hemiptera</taxon>
        <taxon>Auchenorrhyncha</taxon>
        <taxon>Membracoidea</taxon>
        <taxon>Cicadellidae</taxon>
        <taxon>Cicadellinae</taxon>
        <taxon>Proconiini</taxon>
        <taxon>Homalodisca</taxon>
    </lineage>
</organism>
<dbReference type="PANTHER" id="PTHR21261:SF15">
    <property type="entry name" value="BEATEN PATH IIIA, ISOFORM D-RELATED"/>
    <property type="match status" value="1"/>
</dbReference>
<protein>
    <recommendedName>
        <fullName evidence="3">Ig-like domain-containing protein</fullName>
    </recommendedName>
</protein>
<sequence>MVLLAILIFLFNIQGYLCVFDVNVSAQPSVLKVGENITIGCSYTLDNETLLNVKYLHNDRELYRYTPSDEVPVHVIAFLKVETHIINDGGILVLKGVNTDSTGVIKCVVSTEAGIVSTSSVLSDSTFVTVVEEPQDGPNITLESQKFHTGKKVKAKCTSRGGTPLANLTWYVDGDEVEYNEISRIKQYTEKGDVNISVSELTLPVVPGTYNGTIHLRCEATQYTVYNASTEIILDQEASSSSSRLQVPFSGRIGGGVVVAVGMSVIHHSLQRFLS</sequence>
<dbReference type="PROSITE" id="PS50835">
    <property type="entry name" value="IG_LIKE"/>
    <property type="match status" value="1"/>
</dbReference>
<reference evidence="4" key="1">
    <citation type="submission" date="2015-11" db="EMBL/GenBank/DDBJ databases">
        <title>De novo transcriptome assembly of four potential Pierce s Disease insect vectors from Arizona vineyards.</title>
        <authorList>
            <person name="Tassone E.E."/>
        </authorList>
    </citation>
    <scope>NUCLEOTIDE SEQUENCE</scope>
</reference>
<feature type="domain" description="Ig-like" evidence="3">
    <location>
        <begin position="138"/>
        <end position="235"/>
    </location>
</feature>
<keyword evidence="1" id="KW-1015">Disulfide bond</keyword>
<dbReference type="SUPFAM" id="SSF48726">
    <property type="entry name" value="Immunoglobulin"/>
    <property type="match status" value="2"/>
</dbReference>
<accession>A0A1B6JVE4</accession>
<dbReference type="Pfam" id="PF08205">
    <property type="entry name" value="C2-set_2"/>
    <property type="match status" value="1"/>
</dbReference>
<dbReference type="AlphaFoldDB" id="A0A1B6JVE4"/>
<evidence type="ECO:0000256" key="1">
    <source>
        <dbReference type="ARBA" id="ARBA00023157"/>
    </source>
</evidence>
<name>A0A1B6JVE4_9HEMI</name>
<feature type="signal peptide" evidence="2">
    <location>
        <begin position="1"/>
        <end position="18"/>
    </location>
</feature>
<dbReference type="PANTHER" id="PTHR21261">
    <property type="entry name" value="BEAT PROTEIN"/>
    <property type="match status" value="1"/>
</dbReference>
<dbReference type="Gene3D" id="2.60.40.10">
    <property type="entry name" value="Immunoglobulins"/>
    <property type="match status" value="2"/>
</dbReference>